<reference evidence="1 3" key="2">
    <citation type="journal article" date="2013" name="Nature">
        <title>Insights into bilaterian evolution from three spiralian genomes.</title>
        <authorList>
            <person name="Simakov O."/>
            <person name="Marletaz F."/>
            <person name="Cho S.J."/>
            <person name="Edsinger-Gonzales E."/>
            <person name="Havlak P."/>
            <person name="Hellsten U."/>
            <person name="Kuo D.H."/>
            <person name="Larsson T."/>
            <person name="Lv J."/>
            <person name="Arendt D."/>
            <person name="Savage R."/>
            <person name="Osoegawa K."/>
            <person name="de Jong P."/>
            <person name="Grimwood J."/>
            <person name="Chapman J.A."/>
            <person name="Shapiro H."/>
            <person name="Aerts A."/>
            <person name="Otillar R.P."/>
            <person name="Terry A.Y."/>
            <person name="Boore J.L."/>
            <person name="Grigoriev I.V."/>
            <person name="Lindberg D.R."/>
            <person name="Seaver E.C."/>
            <person name="Weisblat D.A."/>
            <person name="Putnam N.H."/>
            <person name="Rokhsar D.S."/>
        </authorList>
    </citation>
    <scope>NUCLEOTIDE SEQUENCE</scope>
    <source>
        <strain evidence="1 3">I ESC-2004</strain>
    </source>
</reference>
<organism evidence="1">
    <name type="scientific">Capitella teleta</name>
    <name type="common">Polychaete worm</name>
    <dbReference type="NCBI Taxonomy" id="283909"/>
    <lineage>
        <taxon>Eukaryota</taxon>
        <taxon>Metazoa</taxon>
        <taxon>Spiralia</taxon>
        <taxon>Lophotrochozoa</taxon>
        <taxon>Annelida</taxon>
        <taxon>Polychaeta</taxon>
        <taxon>Sedentaria</taxon>
        <taxon>Scolecida</taxon>
        <taxon>Capitellidae</taxon>
        <taxon>Capitella</taxon>
    </lineage>
</organism>
<evidence type="ECO:0000313" key="2">
    <source>
        <dbReference type="EnsemblMetazoa" id="CapteP190913"/>
    </source>
</evidence>
<reference evidence="3" key="1">
    <citation type="submission" date="2012-12" db="EMBL/GenBank/DDBJ databases">
        <authorList>
            <person name="Hellsten U."/>
            <person name="Grimwood J."/>
            <person name="Chapman J.A."/>
            <person name="Shapiro H."/>
            <person name="Aerts A."/>
            <person name="Otillar R.P."/>
            <person name="Terry A.Y."/>
            <person name="Boore J.L."/>
            <person name="Simakov O."/>
            <person name="Marletaz F."/>
            <person name="Cho S.-J."/>
            <person name="Edsinger-Gonzales E."/>
            <person name="Havlak P."/>
            <person name="Kuo D.-H."/>
            <person name="Larsson T."/>
            <person name="Lv J."/>
            <person name="Arendt D."/>
            <person name="Savage R."/>
            <person name="Osoegawa K."/>
            <person name="de Jong P."/>
            <person name="Lindberg D.R."/>
            <person name="Seaver E.C."/>
            <person name="Weisblat D.A."/>
            <person name="Putnam N.H."/>
            <person name="Grigoriev I.V."/>
            <person name="Rokhsar D.S."/>
        </authorList>
    </citation>
    <scope>NUCLEOTIDE SEQUENCE</scope>
    <source>
        <strain evidence="3">I ESC-2004</strain>
    </source>
</reference>
<keyword evidence="3" id="KW-1185">Reference proteome</keyword>
<gene>
    <name evidence="1" type="ORF">CAPTEDRAFT_190913</name>
</gene>
<evidence type="ECO:0000313" key="1">
    <source>
        <dbReference type="EMBL" id="ELU18340.1"/>
    </source>
</evidence>
<sequence>MIGLIADQLRLFFKDLLNNATSFSVLSDGSQARKTGCEKELIYIRIVHSGKPLHFCVALQDMDKYGAANAENLKLAIDDVFIKQLAITEAAYRDGLVSASADGASVNTGAYTGLLVRLKETRQWLVTIHCISHRIELAIKDSLLNTKVNKTASEIRDFLITLFYLFKKSPKISRHLKCTGDALEAQTFKFKKVHGTRGDIVSHEIDFLVSRTLSKIEDMEQDYDDAALDDVLAYANFKLEGTVLKQTVIVLCLQQLSGTSGIL</sequence>
<reference evidence="2" key="3">
    <citation type="submission" date="2015-06" db="UniProtKB">
        <authorList>
            <consortium name="EnsemblMetazoa"/>
        </authorList>
    </citation>
    <scope>IDENTIFICATION</scope>
</reference>
<dbReference type="PANTHER" id="PTHR46880">
    <property type="entry name" value="RAS-ASSOCIATING DOMAIN-CONTAINING PROTEIN"/>
    <property type="match status" value="1"/>
</dbReference>
<dbReference type="OMA" id="VECINQV"/>
<dbReference type="EMBL" id="AMQN01034964">
    <property type="status" value="NOT_ANNOTATED_CDS"/>
    <property type="molecule type" value="Genomic_DNA"/>
</dbReference>
<dbReference type="STRING" id="283909.R7VM73"/>
<evidence type="ECO:0000313" key="3">
    <source>
        <dbReference type="Proteomes" id="UP000014760"/>
    </source>
</evidence>
<dbReference type="OrthoDB" id="10060990at2759"/>
<name>R7VM73_CAPTE</name>
<dbReference type="EnsemblMetazoa" id="CapteT190913">
    <property type="protein sequence ID" value="CapteP190913"/>
    <property type="gene ID" value="CapteG190913"/>
</dbReference>
<dbReference type="Proteomes" id="UP000014760">
    <property type="component" value="Unassembled WGS sequence"/>
</dbReference>
<protein>
    <recommendedName>
        <fullName evidence="4">DUF4371 domain-containing protein</fullName>
    </recommendedName>
</protein>
<dbReference type="HOGENOM" id="CLU_1058610_0_0_1"/>
<dbReference type="PANTHER" id="PTHR46880:SF9">
    <property type="entry name" value="ZINC FINGER PROTEIN 862"/>
    <property type="match status" value="1"/>
</dbReference>
<proteinExistence type="predicted"/>
<dbReference type="AlphaFoldDB" id="R7VM73"/>
<dbReference type="EMBL" id="AMQN01034963">
    <property type="status" value="NOT_ANNOTATED_CDS"/>
    <property type="molecule type" value="Genomic_DNA"/>
</dbReference>
<dbReference type="EMBL" id="KB291976">
    <property type="protein sequence ID" value="ELU18340.1"/>
    <property type="molecule type" value="Genomic_DNA"/>
</dbReference>
<accession>R7VM73</accession>
<evidence type="ECO:0008006" key="4">
    <source>
        <dbReference type="Google" id="ProtNLM"/>
    </source>
</evidence>